<feature type="transmembrane region" description="Helical" evidence="1">
    <location>
        <begin position="456"/>
        <end position="475"/>
    </location>
</feature>
<dbReference type="STRING" id="1387353.BSF38_04886"/>
<dbReference type="PANTHER" id="PTHR38454">
    <property type="entry name" value="INTEGRAL MEMBRANE PROTEIN-RELATED"/>
    <property type="match status" value="1"/>
</dbReference>
<dbReference type="PANTHER" id="PTHR38454:SF1">
    <property type="entry name" value="INTEGRAL MEMBRANE PROTEIN"/>
    <property type="match status" value="1"/>
</dbReference>
<dbReference type="Proteomes" id="UP000186309">
    <property type="component" value="Chromosome"/>
</dbReference>
<keyword evidence="1" id="KW-0812">Transmembrane</keyword>
<keyword evidence="3" id="KW-1185">Reference proteome</keyword>
<feature type="transmembrane region" description="Helical" evidence="1">
    <location>
        <begin position="410"/>
        <end position="430"/>
    </location>
</feature>
<evidence type="ECO:0000256" key="1">
    <source>
        <dbReference type="SAM" id="Phobius"/>
    </source>
</evidence>
<sequence>MSQLEPMPGVEDESSWFQPPGRGWGDVVALLAWTVAVCWIFWDAVSLRGAFFYFDVTEINYPYRYFFAEELKAGRFSRWCPWLYNGLPLFSESQAGYLHPLKYLFYPWMETWKAFNFDTVLSIWLAGAGTYGWLRRHVGPAGALTGAALFGVGGFTWAHLVHTSMINALASVPFAVWALEWAWASGAWRGVVLGALAIACQVFAGHLQDVILCSGILGSYGLYRAATAASKPERRAVLARTFGLVALGVVLAAVQWVPSKELLDRSPRAGGLSYDELTFGSWSPELLPTLALREAYGTRARDTDWMDGFYPYHEMDTYLGLLGLALAVVGAAGPGAKDRWTTFWALLAITGGLLMLGRFTFLFDYAHKIPILGSSREPVRFHLWVALAVAALAAVGVERLQRPGVVSLRAAIGLVVVIVVVSAPILFFVYEPIWNDPKRWTLPYHLARYRWLGRELLTGAARTGVLVALGLGLAWRASKTSRPRPRARLAACLPVLVLLDLLGAHKDDAPTVDPAYWTSPPEIVNRLKADPSFIRVFATGDKSSGEPGFASEPIDFMRVRDTLNWSLPAAWGLASSKGETPMIPRRILDYTDNAMYKAGRFDLDSVSHIITGRLQRSSFVPNTPVGDAFVHVNKNALPRARLAGKPFYAADRQDAVAALTRLNRELYARIVVEDPARPLSPDAEVAGSARITTDLPEHVVVSVDAQTPAYLILADTFDPGWSATVDGNPAPIAPAYVAFRAVYLDKGAHTVEFHYRPAGFTLGLTLTAIGALISVGLIVAPRRIGVGSLDHVHLATATRLRRIWIAAVVLIIALSILKIGSTGNVAIQNRWDRAWHKFTWGSGIEAMVERRK</sequence>
<feature type="transmembrane region" description="Helical" evidence="1">
    <location>
        <begin position="237"/>
        <end position="257"/>
    </location>
</feature>
<accession>A0A1U7CWJ9</accession>
<protein>
    <recommendedName>
        <fullName evidence="4">Bacterial membrane protein YfhO</fullName>
    </recommendedName>
</protein>
<feature type="transmembrane region" description="Helical" evidence="1">
    <location>
        <begin position="115"/>
        <end position="134"/>
    </location>
</feature>
<feature type="transmembrane region" description="Helical" evidence="1">
    <location>
        <begin position="760"/>
        <end position="781"/>
    </location>
</feature>
<feature type="transmembrane region" description="Helical" evidence="1">
    <location>
        <begin position="381"/>
        <end position="398"/>
    </location>
</feature>
<feature type="transmembrane region" description="Helical" evidence="1">
    <location>
        <begin position="190"/>
        <end position="217"/>
    </location>
</feature>
<evidence type="ECO:0008006" key="4">
    <source>
        <dbReference type="Google" id="ProtNLM"/>
    </source>
</evidence>
<evidence type="ECO:0000313" key="2">
    <source>
        <dbReference type="EMBL" id="APW63322.1"/>
    </source>
</evidence>
<dbReference type="Pfam" id="PF09586">
    <property type="entry name" value="YfhO"/>
    <property type="match status" value="1"/>
</dbReference>
<feature type="transmembrane region" description="Helical" evidence="1">
    <location>
        <begin position="343"/>
        <end position="361"/>
    </location>
</feature>
<feature type="transmembrane region" description="Helical" evidence="1">
    <location>
        <begin position="318"/>
        <end position="336"/>
    </location>
</feature>
<feature type="transmembrane region" description="Helical" evidence="1">
    <location>
        <begin position="165"/>
        <end position="184"/>
    </location>
</feature>
<keyword evidence="1" id="KW-1133">Transmembrane helix</keyword>
<feature type="transmembrane region" description="Helical" evidence="1">
    <location>
        <begin position="23"/>
        <end position="42"/>
    </location>
</feature>
<name>A0A1U7CWJ9_9BACT</name>
<feature type="transmembrane region" description="Helical" evidence="1">
    <location>
        <begin position="140"/>
        <end position="158"/>
    </location>
</feature>
<evidence type="ECO:0000313" key="3">
    <source>
        <dbReference type="Proteomes" id="UP000186309"/>
    </source>
</evidence>
<reference evidence="3" key="1">
    <citation type="submission" date="2016-12" db="EMBL/GenBank/DDBJ databases">
        <title>Comparative genomics of four Isosphaeraceae planctomycetes: a common pool of plasmids and glycoside hydrolase genes.</title>
        <authorList>
            <person name="Ivanova A."/>
        </authorList>
    </citation>
    <scope>NUCLEOTIDE SEQUENCE [LARGE SCALE GENOMIC DNA]</scope>
    <source>
        <strain evidence="3">PX4</strain>
    </source>
</reference>
<dbReference type="EMBL" id="CP019082">
    <property type="protein sequence ID" value="APW63322.1"/>
    <property type="molecule type" value="Genomic_DNA"/>
</dbReference>
<gene>
    <name evidence="2" type="ORF">BSF38_04886</name>
</gene>
<feature type="transmembrane region" description="Helical" evidence="1">
    <location>
        <begin position="802"/>
        <end position="820"/>
    </location>
</feature>
<dbReference type="KEGG" id="pbor:BSF38_04886"/>
<keyword evidence="1" id="KW-0472">Membrane</keyword>
<dbReference type="InterPro" id="IPR018580">
    <property type="entry name" value="Uncharacterised_YfhO"/>
</dbReference>
<dbReference type="RefSeq" id="WP_237170594.1">
    <property type="nucleotide sequence ID" value="NZ_CP019082.1"/>
</dbReference>
<dbReference type="AlphaFoldDB" id="A0A1U7CWJ9"/>
<organism evidence="2 3">
    <name type="scientific">Paludisphaera borealis</name>
    <dbReference type="NCBI Taxonomy" id="1387353"/>
    <lineage>
        <taxon>Bacteria</taxon>
        <taxon>Pseudomonadati</taxon>
        <taxon>Planctomycetota</taxon>
        <taxon>Planctomycetia</taxon>
        <taxon>Isosphaerales</taxon>
        <taxon>Isosphaeraceae</taxon>
        <taxon>Paludisphaera</taxon>
    </lineage>
</organism>
<proteinExistence type="predicted"/>